<sequence length="149" mass="17020">MNAPQLTDRRARHQRDQSVFHELLRRHADIRREVTEVPNGIRAHTWTDAPDLVPLLHNHAQEMHRRVKEKFGLRFWDPAFAELFAQADKVQMTVNLTENGVEVLETSDDPNVVKLIRAHGATVSAFVREGGRAASQESPLPDDYQRVLG</sequence>
<organism evidence="1 2">
    <name type="scientific">Mesobacterium hydrothermale</name>
    <dbReference type="NCBI Taxonomy" id="3111907"/>
    <lineage>
        <taxon>Bacteria</taxon>
        <taxon>Pseudomonadati</taxon>
        <taxon>Pseudomonadota</taxon>
        <taxon>Alphaproteobacteria</taxon>
        <taxon>Rhodobacterales</taxon>
        <taxon>Roseobacteraceae</taxon>
        <taxon>Mesobacterium</taxon>
    </lineage>
</organism>
<accession>A0ABU6HEC2</accession>
<evidence type="ECO:0000313" key="2">
    <source>
        <dbReference type="Proteomes" id="UP001348149"/>
    </source>
</evidence>
<proteinExistence type="predicted"/>
<dbReference type="RefSeq" id="WP_326296437.1">
    <property type="nucleotide sequence ID" value="NZ_JAYLLH010000006.1"/>
</dbReference>
<keyword evidence="2" id="KW-1185">Reference proteome</keyword>
<protein>
    <submittedName>
        <fullName evidence="1">Uncharacterized protein</fullName>
    </submittedName>
</protein>
<name>A0ABU6HEC2_9RHOB</name>
<dbReference type="Proteomes" id="UP001348149">
    <property type="component" value="Unassembled WGS sequence"/>
</dbReference>
<evidence type="ECO:0000313" key="1">
    <source>
        <dbReference type="EMBL" id="MEC3860809.1"/>
    </source>
</evidence>
<gene>
    <name evidence="1" type="ORF">VK792_05895</name>
</gene>
<comment type="caution">
    <text evidence="1">The sequence shown here is derived from an EMBL/GenBank/DDBJ whole genome shotgun (WGS) entry which is preliminary data.</text>
</comment>
<dbReference type="EMBL" id="JAYLLH010000006">
    <property type="protein sequence ID" value="MEC3860809.1"/>
    <property type="molecule type" value="Genomic_DNA"/>
</dbReference>
<reference evidence="1 2" key="1">
    <citation type="submission" date="2024-01" db="EMBL/GenBank/DDBJ databases">
        <title>Mesobacterium rodlantinim sp. nov., isolated from shallow sea hydrothermal systems off Kueishantao Island.</title>
        <authorList>
            <person name="Su Z."/>
            <person name="Tang K."/>
        </authorList>
    </citation>
    <scope>NUCLEOTIDE SEQUENCE [LARGE SCALE GENOMIC DNA]</scope>
    <source>
        <strain evidence="1 2">TK19101</strain>
    </source>
</reference>